<sequence length="137" mass="14947">MTLKDFLNEKDIFAANAGMELVEVREGYSRAVMTVGKSHLNAGGVCQGGALFTLADLALAAVMNSHGQLTLSIESTITFLHSAVEGDVLTAEATETCNHHKIPYCEVKICNQDNKLICKFTAIAYRKKTDFKFDALM</sequence>
<reference evidence="3 4" key="1">
    <citation type="submission" date="2015-06" db="EMBL/GenBank/DDBJ databases">
        <title>Prevotella sp. 109, sp. nov., a novel member of the family Prevotellaceae isolated from human faeces.</title>
        <authorList>
            <person name="Shkoporov A.N."/>
            <person name="Chaplin A.V."/>
            <person name="Kafarskaia L.I."/>
            <person name="Efimov B.A."/>
        </authorList>
    </citation>
    <scope>NUCLEOTIDE SEQUENCE [LARGE SCALE GENOMIC DNA]</scope>
    <source>
        <strain evidence="3 4">109</strain>
    </source>
</reference>
<evidence type="ECO:0000259" key="2">
    <source>
        <dbReference type="Pfam" id="PF03061"/>
    </source>
</evidence>
<dbReference type="PANTHER" id="PTHR42856:SF1">
    <property type="entry name" value="ACYL-COENZYME A THIOESTERASE PAAI"/>
    <property type="match status" value="1"/>
</dbReference>
<dbReference type="Gene3D" id="3.10.129.10">
    <property type="entry name" value="Hotdog Thioesterase"/>
    <property type="match status" value="1"/>
</dbReference>
<dbReference type="PANTHER" id="PTHR42856">
    <property type="entry name" value="ACYL-COENZYME A THIOESTERASE PAAI"/>
    <property type="match status" value="1"/>
</dbReference>
<dbReference type="CDD" id="cd03443">
    <property type="entry name" value="PaaI_thioesterase"/>
    <property type="match status" value="1"/>
</dbReference>
<dbReference type="NCBIfam" id="TIGR00369">
    <property type="entry name" value="unchar_dom_1"/>
    <property type="match status" value="1"/>
</dbReference>
<dbReference type="EMBL" id="LFQU01000009">
    <property type="protein sequence ID" value="KOO68768.1"/>
    <property type="molecule type" value="Genomic_DNA"/>
</dbReference>
<name>A0A8E1US44_9BACT</name>
<dbReference type="Pfam" id="PF03061">
    <property type="entry name" value="4HBT"/>
    <property type="match status" value="1"/>
</dbReference>
<comment type="caution">
    <text evidence="3">The sequence shown here is derived from an EMBL/GenBank/DDBJ whole genome shotgun (WGS) entry which is preliminary data.</text>
</comment>
<dbReference type="InterPro" id="IPR029069">
    <property type="entry name" value="HotDog_dom_sf"/>
</dbReference>
<dbReference type="InterPro" id="IPR006683">
    <property type="entry name" value="Thioestr_dom"/>
</dbReference>
<evidence type="ECO:0000256" key="1">
    <source>
        <dbReference type="ARBA" id="ARBA00022801"/>
    </source>
</evidence>
<keyword evidence="1" id="KW-0378">Hydrolase</keyword>
<gene>
    <name evidence="3" type="ORF">ACU52_06315</name>
</gene>
<organism evidence="3 4">
    <name type="scientific">Xylanibacter rarus</name>
    <dbReference type="NCBI Taxonomy" id="1676614"/>
    <lineage>
        <taxon>Bacteria</taxon>
        <taxon>Pseudomonadati</taxon>
        <taxon>Bacteroidota</taxon>
        <taxon>Bacteroidia</taxon>
        <taxon>Bacteroidales</taxon>
        <taxon>Prevotellaceae</taxon>
        <taxon>Xylanibacter</taxon>
    </lineage>
</organism>
<dbReference type="OrthoDB" id="32575at2"/>
<dbReference type="GO" id="GO:0016289">
    <property type="term" value="F:acyl-CoA hydrolase activity"/>
    <property type="evidence" value="ECO:0007669"/>
    <property type="project" value="UniProtKB-ARBA"/>
</dbReference>
<proteinExistence type="predicted"/>
<keyword evidence="4" id="KW-1185">Reference proteome</keyword>
<dbReference type="InterPro" id="IPR052723">
    <property type="entry name" value="Acyl-CoA_thioesterase_PaaI"/>
</dbReference>
<dbReference type="AlphaFoldDB" id="A0A8E1US44"/>
<dbReference type="InterPro" id="IPR003736">
    <property type="entry name" value="PAAI_dom"/>
</dbReference>
<dbReference type="Proteomes" id="UP000036951">
    <property type="component" value="Unassembled WGS sequence"/>
</dbReference>
<feature type="domain" description="Thioesterase" evidence="2">
    <location>
        <begin position="43"/>
        <end position="118"/>
    </location>
</feature>
<protein>
    <submittedName>
        <fullName evidence="3">Phenylacetic acid degradation protein</fullName>
    </submittedName>
</protein>
<accession>A0A8E1US44</accession>
<evidence type="ECO:0000313" key="3">
    <source>
        <dbReference type="EMBL" id="KOO68768.1"/>
    </source>
</evidence>
<dbReference type="RefSeq" id="WP_021853959.1">
    <property type="nucleotide sequence ID" value="NZ_DAWBWQ010000129.1"/>
</dbReference>
<evidence type="ECO:0000313" key="4">
    <source>
        <dbReference type="Proteomes" id="UP000036951"/>
    </source>
</evidence>
<dbReference type="SUPFAM" id="SSF54637">
    <property type="entry name" value="Thioesterase/thiol ester dehydrase-isomerase"/>
    <property type="match status" value="1"/>
</dbReference>